<dbReference type="EMBL" id="JAHLPM010000022">
    <property type="protein sequence ID" value="MBU5439956.1"/>
    <property type="molecule type" value="Genomic_DNA"/>
</dbReference>
<organism evidence="1 2">
    <name type="scientific">Tissierella simiarum</name>
    <dbReference type="NCBI Taxonomy" id="2841534"/>
    <lineage>
        <taxon>Bacteria</taxon>
        <taxon>Bacillati</taxon>
        <taxon>Bacillota</taxon>
        <taxon>Tissierellia</taxon>
        <taxon>Tissierellales</taxon>
        <taxon>Tissierellaceae</taxon>
        <taxon>Tissierella</taxon>
    </lineage>
</organism>
<dbReference type="RefSeq" id="WP_216521857.1">
    <property type="nucleotide sequence ID" value="NZ_JAHLPM010000022.1"/>
</dbReference>
<evidence type="ECO:0000313" key="2">
    <source>
        <dbReference type="Proteomes" id="UP000749471"/>
    </source>
</evidence>
<proteinExistence type="predicted"/>
<name>A0ABS6EBQ9_9FIRM</name>
<protein>
    <submittedName>
        <fullName evidence="1">Uncharacterized protein</fullName>
    </submittedName>
</protein>
<evidence type="ECO:0000313" key="1">
    <source>
        <dbReference type="EMBL" id="MBU5439956.1"/>
    </source>
</evidence>
<comment type="caution">
    <text evidence="1">The sequence shown here is derived from an EMBL/GenBank/DDBJ whole genome shotgun (WGS) entry which is preliminary data.</text>
</comment>
<accession>A0ABS6EBQ9</accession>
<dbReference type="Proteomes" id="UP000749471">
    <property type="component" value="Unassembled WGS sequence"/>
</dbReference>
<keyword evidence="2" id="KW-1185">Reference proteome</keyword>
<sequence>MGNSKLLVCRDTALSFLKGRDAVHCLEFIIDIYDGVRYTHASEEEIMQKLMRIIHNLVDSAGLSNLMEEEQKKVFDEFIIKFLNIEFEDNKYVIKNEHFSKLSLDEFYQAILWTKCFLEDNGENLEASFL</sequence>
<reference evidence="1 2" key="1">
    <citation type="submission" date="2021-06" db="EMBL/GenBank/DDBJ databases">
        <authorList>
            <person name="Sun Q."/>
            <person name="Li D."/>
        </authorList>
    </citation>
    <scope>NUCLEOTIDE SEQUENCE [LARGE SCALE GENOMIC DNA]</scope>
    <source>
        <strain evidence="1 2">MSJ-40</strain>
    </source>
</reference>
<gene>
    <name evidence="1" type="ORF">KQI42_18255</name>
</gene>